<evidence type="ECO:0000313" key="2">
    <source>
        <dbReference type="Proteomes" id="UP000825015"/>
    </source>
</evidence>
<organism evidence="1 2">
    <name type="scientific">Methanobrevibacter arboriphilus</name>
    <dbReference type="NCBI Taxonomy" id="39441"/>
    <lineage>
        <taxon>Archaea</taxon>
        <taxon>Methanobacteriati</taxon>
        <taxon>Methanobacteriota</taxon>
        <taxon>Methanomada group</taxon>
        <taxon>Methanobacteria</taxon>
        <taxon>Methanobacteriales</taxon>
        <taxon>Methanobacteriaceae</taxon>
        <taxon>Methanobrevibacter</taxon>
    </lineage>
</organism>
<protein>
    <submittedName>
        <fullName evidence="1">Uncharacterized protein</fullName>
    </submittedName>
</protein>
<name>A0ACA8R271_METAZ</name>
<accession>A0ACA8R271</accession>
<sequence length="51" mass="6250">MLEQYNKIYFLIIHKVRMKIIKNNKIIKNKDIIKNKGIIENKNIKKRIILK</sequence>
<gene>
    <name evidence="1" type="ORF">MarbSA_03490</name>
</gene>
<keyword evidence="2" id="KW-1185">Reference proteome</keyword>
<proteinExistence type="predicted"/>
<reference evidence="1" key="1">
    <citation type="submission" date="2019-06" db="EMBL/GenBank/DDBJ databases">
        <title>Complete genome sequence of Methanobrevibacter arboriphilus strain SA.</title>
        <authorList>
            <person name="Asakawa S."/>
        </authorList>
    </citation>
    <scope>NUCLEOTIDE SEQUENCE</scope>
    <source>
        <strain evidence="1">SA</strain>
    </source>
</reference>
<evidence type="ECO:0000313" key="1">
    <source>
        <dbReference type="EMBL" id="BBL61309.1"/>
    </source>
</evidence>
<dbReference type="EMBL" id="AP019779">
    <property type="protein sequence ID" value="BBL61309.1"/>
    <property type="molecule type" value="Genomic_DNA"/>
</dbReference>
<dbReference type="Proteomes" id="UP000825015">
    <property type="component" value="Chromosome"/>
</dbReference>